<dbReference type="AlphaFoldDB" id="A0A0K8QNG3"/>
<dbReference type="STRING" id="1475481.GCA_000953855_01764"/>
<name>A0A0K8QNG3_9GAMM</name>
<dbReference type="PANTHER" id="PTHR43000">
    <property type="entry name" value="DTDP-D-GLUCOSE 4,6-DEHYDRATASE-RELATED"/>
    <property type="match status" value="1"/>
</dbReference>
<dbReference type="Gene3D" id="3.40.50.720">
    <property type="entry name" value="NAD(P)-binding Rossmann-like Domain"/>
    <property type="match status" value="1"/>
</dbReference>
<comment type="pathway">
    <text evidence="1">Bacterial outer membrane biogenesis; LPS O-antigen biosynthesis.</text>
</comment>
<evidence type="ECO:0000256" key="1">
    <source>
        <dbReference type="ARBA" id="ARBA00005125"/>
    </source>
</evidence>
<gene>
    <name evidence="4" type="ORF">MBSD_1562</name>
    <name evidence="5" type="ORF">MBSD_n1732</name>
</gene>
<dbReference type="InterPro" id="IPR036291">
    <property type="entry name" value="NAD(P)-bd_dom_sf"/>
</dbReference>
<reference evidence="5" key="2">
    <citation type="submission" date="2015-08" db="EMBL/GenBank/DDBJ databases">
        <title>Complete DNA Sequence of Pseudomonas syringae pv. actinidiae, the Causal Agent of Kiwifruit Canker Disease.</title>
        <authorList>
            <person name="Rikkerink E.H.A."/>
            <person name="Fineran P.C."/>
        </authorList>
    </citation>
    <scope>NUCLEOTIDE SEQUENCE</scope>
    <source>
        <strain evidence="5">SkMP5</strain>
    </source>
</reference>
<accession>A0A0K8QNG3</accession>
<keyword evidence="6" id="KW-1185">Reference proteome</keyword>
<evidence type="ECO:0000313" key="6">
    <source>
        <dbReference type="Proteomes" id="UP000253740"/>
    </source>
</evidence>
<dbReference type="Gene3D" id="3.90.25.10">
    <property type="entry name" value="UDP-galactose 4-epimerase, domain 1"/>
    <property type="match status" value="1"/>
</dbReference>
<dbReference type="EMBL" id="DF970204">
    <property type="protein sequence ID" value="GAP66424.1"/>
    <property type="molecule type" value="Genomic_DNA"/>
</dbReference>
<dbReference type="OrthoDB" id="5295702at2"/>
<evidence type="ECO:0000313" key="4">
    <source>
        <dbReference type="EMBL" id="GAN45023.1"/>
    </source>
</evidence>
<organism evidence="5">
    <name type="scientific">Mizugakiibacter sediminis</name>
    <dbReference type="NCBI Taxonomy" id="1475481"/>
    <lineage>
        <taxon>Bacteria</taxon>
        <taxon>Pseudomonadati</taxon>
        <taxon>Pseudomonadota</taxon>
        <taxon>Gammaproteobacteria</taxon>
        <taxon>Lysobacterales</taxon>
        <taxon>Rhodanobacteraceae</taxon>
        <taxon>Mizugakiibacter</taxon>
    </lineage>
</organism>
<comment type="similarity">
    <text evidence="2">Belongs to the NAD(P)-dependent epimerase/dehydratase family.</text>
</comment>
<dbReference type="Pfam" id="PF01370">
    <property type="entry name" value="Epimerase"/>
    <property type="match status" value="1"/>
</dbReference>
<evidence type="ECO:0000256" key="2">
    <source>
        <dbReference type="ARBA" id="ARBA00007637"/>
    </source>
</evidence>
<proteinExistence type="inferred from homology"/>
<dbReference type="RefSeq" id="WP_062537018.1">
    <property type="nucleotide sequence ID" value="NZ_DF970204.1"/>
</dbReference>
<evidence type="ECO:0000313" key="5">
    <source>
        <dbReference type="EMBL" id="GAP66424.1"/>
    </source>
</evidence>
<dbReference type="Proteomes" id="UP000253740">
    <property type="component" value="Unassembled WGS sequence"/>
</dbReference>
<dbReference type="EMBL" id="DF952379">
    <property type="protein sequence ID" value="GAN45023.1"/>
    <property type="molecule type" value="Genomic_DNA"/>
</dbReference>
<feature type="domain" description="NAD-dependent epimerase/dehydratase" evidence="3">
    <location>
        <begin position="13"/>
        <end position="237"/>
    </location>
</feature>
<reference evidence="4" key="1">
    <citation type="submission" date="2015-03" db="EMBL/GenBank/DDBJ databases">
        <title>Draft genome sequence of Mizugakiibacter sediminis skMP5.</title>
        <authorList>
            <person name="Watanabe T."/>
            <person name="Kojima H."/>
            <person name="Fukui M."/>
        </authorList>
    </citation>
    <scope>NUCLEOTIDE SEQUENCE</scope>
    <source>
        <strain evidence="4">SkMP5</strain>
    </source>
</reference>
<dbReference type="HOGENOM" id="CLU_007383_1_7_6"/>
<dbReference type="InterPro" id="IPR001509">
    <property type="entry name" value="Epimerase_deHydtase"/>
</dbReference>
<sequence length="308" mass="33691">MASPAEPARPRLLLTGSSGFTGRYVRAELERAGWHVTGLGHAAHARETSPDERAVDLLDREAVARTVAEVRPDAVIHLAAIAFVAHGDVDAIYRCNVVGTRHLLEALAALPRTPRAVILASSANVYGNATVEPIDEDTPPAPANDYAVSKLAMEYMARLWCERLPLVLVRPFNYTGVGQSPQFLIPKIVDHFRRRAAAIELGNLEVWREFQDVRAVAACYRRLLEAAPPSGSVFNLCSGQAWSLREVLTMMETIAGYRIEVRVNPAYVRDNEVRRLVGSAARLAAAIGPLPAIPLADTLRWMYEAPAA</sequence>
<evidence type="ECO:0000259" key="3">
    <source>
        <dbReference type="Pfam" id="PF01370"/>
    </source>
</evidence>
<dbReference type="SUPFAM" id="SSF51735">
    <property type="entry name" value="NAD(P)-binding Rossmann-fold domains"/>
    <property type="match status" value="1"/>
</dbReference>
<protein>
    <submittedName>
        <fullName evidence="4">GDP-6-deoxy-D-lyxo-4-hexulose reductase</fullName>
    </submittedName>
    <submittedName>
        <fullName evidence="5">NAD-dependent epimerase/dehydratase</fullName>
    </submittedName>
</protein>